<evidence type="ECO:0000256" key="8">
    <source>
        <dbReference type="ARBA" id="ARBA00023152"/>
    </source>
</evidence>
<keyword evidence="5" id="KW-0479">Metal-binding</keyword>
<dbReference type="EMBL" id="DTBH01000057">
    <property type="protein sequence ID" value="HGQ76779.1"/>
    <property type="molecule type" value="Genomic_DNA"/>
</dbReference>
<dbReference type="OrthoDB" id="9802503at2"/>
<gene>
    <name evidence="13" type="ORF">ENT72_07410</name>
    <name evidence="12" type="ORF">ENU12_02410</name>
    <name evidence="11" type="ORF">JM64_06040</name>
</gene>
<dbReference type="SUPFAM" id="SSF53784">
    <property type="entry name" value="Phosphofructokinase"/>
    <property type="match status" value="1"/>
</dbReference>
<dbReference type="EMBL" id="CP011393">
    <property type="protein sequence ID" value="ANE41567.1"/>
    <property type="molecule type" value="Genomic_DNA"/>
</dbReference>
<dbReference type="GO" id="GO:0005945">
    <property type="term" value="C:6-phosphofructokinase complex"/>
    <property type="evidence" value="ECO:0007669"/>
    <property type="project" value="TreeGrafter"/>
</dbReference>
<dbReference type="PANTHER" id="PTHR13697:SF52">
    <property type="entry name" value="ATP-DEPENDENT 6-PHOSPHOFRUCTOKINASE 3"/>
    <property type="match status" value="1"/>
</dbReference>
<evidence type="ECO:0000313" key="14">
    <source>
        <dbReference type="Proteomes" id="UP000077096"/>
    </source>
</evidence>
<dbReference type="AlphaFoldDB" id="A0A172T3L6"/>
<dbReference type="GO" id="GO:0046872">
    <property type="term" value="F:metal ion binding"/>
    <property type="evidence" value="ECO:0007669"/>
    <property type="project" value="UniProtKB-KW"/>
</dbReference>
<protein>
    <submittedName>
        <fullName evidence="11 12">6-phosphofructokinase</fullName>
        <ecNumber evidence="12">2.7.1.11</ecNumber>
    </submittedName>
</protein>
<evidence type="ECO:0000256" key="5">
    <source>
        <dbReference type="ARBA" id="ARBA00022723"/>
    </source>
</evidence>
<evidence type="ECO:0000256" key="2">
    <source>
        <dbReference type="ARBA" id="ARBA00004679"/>
    </source>
</evidence>
<dbReference type="Pfam" id="PF00365">
    <property type="entry name" value="PFK"/>
    <property type="match status" value="1"/>
</dbReference>
<reference evidence="11 14" key="1">
    <citation type="submission" date="2014-08" db="EMBL/GenBank/DDBJ databases">
        <title>Fervidobacterium pennivorans DYC genome.</title>
        <authorList>
            <person name="Wushke S."/>
        </authorList>
    </citation>
    <scope>NUCLEOTIDE SEQUENCE [LARGE SCALE GENOMIC DNA]</scope>
    <source>
        <strain evidence="11 14">DYC</strain>
    </source>
</reference>
<proteinExistence type="inferred from homology"/>
<dbReference type="NCBIfam" id="NF002872">
    <property type="entry name" value="PRK03202.1"/>
    <property type="match status" value="1"/>
</dbReference>
<evidence type="ECO:0000313" key="13">
    <source>
        <dbReference type="EMBL" id="HGU42722.1"/>
    </source>
</evidence>
<feature type="domain" description="Phosphofructokinase" evidence="10">
    <location>
        <begin position="3"/>
        <end position="290"/>
    </location>
</feature>
<dbReference type="EMBL" id="DSZT01000240">
    <property type="protein sequence ID" value="HGU42722.1"/>
    <property type="molecule type" value="Genomic_DNA"/>
</dbReference>
<name>A0A172T3L6_FERPE</name>
<comment type="cofactor">
    <cofactor evidence="1">
        <name>Mg(2+)</name>
        <dbReference type="ChEBI" id="CHEBI:18420"/>
    </cofactor>
</comment>
<dbReference type="GO" id="GO:0061621">
    <property type="term" value="P:canonical glycolysis"/>
    <property type="evidence" value="ECO:0007669"/>
    <property type="project" value="TreeGrafter"/>
</dbReference>
<dbReference type="Proteomes" id="UP000077096">
    <property type="component" value="Chromosome"/>
</dbReference>
<keyword evidence="7" id="KW-0460">Magnesium</keyword>
<dbReference type="GO" id="GO:0030388">
    <property type="term" value="P:fructose 1,6-bisphosphate metabolic process"/>
    <property type="evidence" value="ECO:0007669"/>
    <property type="project" value="TreeGrafter"/>
</dbReference>
<dbReference type="GO" id="GO:0003872">
    <property type="term" value="F:6-phosphofructokinase activity"/>
    <property type="evidence" value="ECO:0007669"/>
    <property type="project" value="UniProtKB-EC"/>
</dbReference>
<dbReference type="InterPro" id="IPR022953">
    <property type="entry name" value="ATP_PFK"/>
</dbReference>
<dbReference type="InterPro" id="IPR035966">
    <property type="entry name" value="PKF_sf"/>
</dbReference>
<dbReference type="Gene3D" id="3.40.50.450">
    <property type="match status" value="1"/>
</dbReference>
<keyword evidence="6 11" id="KW-0418">Kinase</keyword>
<accession>A0A172T3L6</accession>
<evidence type="ECO:0000256" key="4">
    <source>
        <dbReference type="ARBA" id="ARBA00022679"/>
    </source>
</evidence>
<evidence type="ECO:0000259" key="10">
    <source>
        <dbReference type="Pfam" id="PF00365"/>
    </source>
</evidence>
<evidence type="ECO:0000256" key="6">
    <source>
        <dbReference type="ARBA" id="ARBA00022777"/>
    </source>
</evidence>
<keyword evidence="3" id="KW-0963">Cytoplasm</keyword>
<dbReference type="PATRIC" id="fig|93466.3.peg.1285"/>
<evidence type="ECO:0000256" key="9">
    <source>
        <dbReference type="ARBA" id="ARBA00038478"/>
    </source>
</evidence>
<dbReference type="InterPro" id="IPR012003">
    <property type="entry name" value="ATP_PFK_prok-type"/>
</dbReference>
<evidence type="ECO:0000256" key="7">
    <source>
        <dbReference type="ARBA" id="ARBA00022842"/>
    </source>
</evidence>
<keyword evidence="8" id="KW-0324">Glycolysis</keyword>
<dbReference type="Gene3D" id="3.40.50.460">
    <property type="entry name" value="Phosphofructokinase domain"/>
    <property type="match status" value="1"/>
</dbReference>
<comment type="similarity">
    <text evidence="9">Belongs to the phosphofructokinase type A (PFKA) family.</text>
</comment>
<dbReference type="GO" id="GO:0016208">
    <property type="term" value="F:AMP binding"/>
    <property type="evidence" value="ECO:0007669"/>
    <property type="project" value="TreeGrafter"/>
</dbReference>
<dbReference type="UniPathway" id="UPA00109">
    <property type="reaction ID" value="UER00182"/>
</dbReference>
<reference evidence="12" key="2">
    <citation type="journal article" date="2020" name="mSystems">
        <title>Genome- and Community-Level Interaction Insights into Carbon Utilization and Element Cycling Functions of Hydrothermarchaeota in Hydrothermal Sediment.</title>
        <authorList>
            <person name="Zhou Z."/>
            <person name="Liu Y."/>
            <person name="Xu W."/>
            <person name="Pan J."/>
            <person name="Luo Z.H."/>
            <person name="Li M."/>
        </authorList>
    </citation>
    <scope>NUCLEOTIDE SEQUENCE [LARGE SCALE GENOMIC DNA]</scope>
    <source>
        <strain evidence="13">SpSt-604</strain>
        <strain evidence="12">SpSt-640</strain>
    </source>
</reference>
<dbReference type="GO" id="GO:0070095">
    <property type="term" value="F:fructose-6-phosphate binding"/>
    <property type="evidence" value="ECO:0007669"/>
    <property type="project" value="TreeGrafter"/>
</dbReference>
<keyword evidence="4 12" id="KW-0808">Transferase</keyword>
<organism evidence="11 14">
    <name type="scientific">Fervidobacterium pennivorans</name>
    <dbReference type="NCBI Taxonomy" id="93466"/>
    <lineage>
        <taxon>Bacteria</taxon>
        <taxon>Thermotogati</taxon>
        <taxon>Thermotogota</taxon>
        <taxon>Thermotogae</taxon>
        <taxon>Thermotogales</taxon>
        <taxon>Fervidobacteriaceae</taxon>
        <taxon>Fervidobacterium</taxon>
    </lineage>
</organism>
<evidence type="ECO:0000313" key="12">
    <source>
        <dbReference type="EMBL" id="HGQ76779.1"/>
    </source>
</evidence>
<comment type="pathway">
    <text evidence="2">Carbohydrate degradation; glycolysis; D-glyceraldehyde 3-phosphate and glycerone phosphate from D-glucose: step 3/4.</text>
</comment>
<evidence type="ECO:0000256" key="3">
    <source>
        <dbReference type="ARBA" id="ARBA00022490"/>
    </source>
</evidence>
<dbReference type="InterPro" id="IPR000023">
    <property type="entry name" value="Phosphofructokinase_dom"/>
</dbReference>
<dbReference type="GO" id="GO:0048029">
    <property type="term" value="F:monosaccharide binding"/>
    <property type="evidence" value="ECO:0007669"/>
    <property type="project" value="TreeGrafter"/>
</dbReference>
<dbReference type="PIRSF" id="PIRSF000532">
    <property type="entry name" value="ATP_PFK_prok"/>
    <property type="match status" value="1"/>
</dbReference>
<dbReference type="KEGG" id="fng:JM64_06040"/>
<evidence type="ECO:0000256" key="1">
    <source>
        <dbReference type="ARBA" id="ARBA00001946"/>
    </source>
</evidence>
<dbReference type="GO" id="GO:0042802">
    <property type="term" value="F:identical protein binding"/>
    <property type="evidence" value="ECO:0007669"/>
    <property type="project" value="TreeGrafter"/>
</dbReference>
<dbReference type="EC" id="2.7.1.11" evidence="12"/>
<dbReference type="GO" id="GO:0006002">
    <property type="term" value="P:fructose 6-phosphate metabolic process"/>
    <property type="evidence" value="ECO:0007669"/>
    <property type="project" value="InterPro"/>
</dbReference>
<sequence>MRRIGVLSVGNDCPGLNPAIRSIVVNAIEQEIEVMGIKDGFEGLLNDKVDILVRNNVSGILHQGGTILGTSLFIPEKDEDLTAIKNKTIQYGITGYIILGGRNAVRAALNLQRYGIPSIIVPATIDNDLSFTDFSIGFITALEHVTQALDIIHSTAESHHRVMIVKTMGAPGGWLATFGGLAGGADFVITSSDVLNPKELLTTIQHRYESGKRFSIVVVEDGVKLPEEIIDECKCSHETDPAEVVGIYIGKKLNLEWRYTNLGYIQRGGTPAAMDRIIATQLSARAVELVKMGKFYHAVGVKGFIVTEVPYSETLLNVRPVDYYIKQLAKLFY</sequence>
<dbReference type="GO" id="GO:0005524">
    <property type="term" value="F:ATP binding"/>
    <property type="evidence" value="ECO:0007669"/>
    <property type="project" value="InterPro"/>
</dbReference>
<dbReference type="PRINTS" id="PR00476">
    <property type="entry name" value="PHFRCTKINASE"/>
</dbReference>
<dbReference type="PANTHER" id="PTHR13697">
    <property type="entry name" value="PHOSPHOFRUCTOKINASE"/>
    <property type="match status" value="1"/>
</dbReference>
<evidence type="ECO:0000313" key="11">
    <source>
        <dbReference type="EMBL" id="ANE41567.1"/>
    </source>
</evidence>